<gene>
    <name evidence="1" type="ORF">F383_39315</name>
</gene>
<name>A0A0B0MNT1_GOSAR</name>
<sequence>MEKERARLVVLMN</sequence>
<evidence type="ECO:0000313" key="2">
    <source>
        <dbReference type="Proteomes" id="UP000032142"/>
    </source>
</evidence>
<proteinExistence type="predicted"/>
<keyword evidence="2" id="KW-1185">Reference proteome</keyword>
<organism evidence="1 2">
    <name type="scientific">Gossypium arboreum</name>
    <name type="common">Tree cotton</name>
    <name type="synonym">Gossypium nanking</name>
    <dbReference type="NCBI Taxonomy" id="29729"/>
    <lineage>
        <taxon>Eukaryota</taxon>
        <taxon>Viridiplantae</taxon>
        <taxon>Streptophyta</taxon>
        <taxon>Embryophyta</taxon>
        <taxon>Tracheophyta</taxon>
        <taxon>Spermatophyta</taxon>
        <taxon>Magnoliopsida</taxon>
        <taxon>eudicotyledons</taxon>
        <taxon>Gunneridae</taxon>
        <taxon>Pentapetalae</taxon>
        <taxon>rosids</taxon>
        <taxon>malvids</taxon>
        <taxon>Malvales</taxon>
        <taxon>Malvaceae</taxon>
        <taxon>Malvoideae</taxon>
        <taxon>Gossypium</taxon>
    </lineage>
</organism>
<comment type="caution">
    <text evidence="1">The sequence shown here is derived from an EMBL/GenBank/DDBJ whole genome shotgun (WGS) entry which is preliminary data.</text>
</comment>
<dbReference type="EMBL" id="JRRC01235460">
    <property type="protein sequence ID" value="KHG02032.1"/>
    <property type="molecule type" value="Genomic_DNA"/>
</dbReference>
<dbReference type="Proteomes" id="UP000032142">
    <property type="component" value="Unassembled WGS sequence"/>
</dbReference>
<evidence type="ECO:0000313" key="1">
    <source>
        <dbReference type="EMBL" id="KHG02032.1"/>
    </source>
</evidence>
<accession>A0A0B0MNT1</accession>
<reference evidence="2" key="1">
    <citation type="submission" date="2014-09" db="EMBL/GenBank/DDBJ databases">
        <authorList>
            <person name="Mudge J."/>
            <person name="Ramaraj T."/>
            <person name="Lindquist I.E."/>
            <person name="Bharti A.K."/>
            <person name="Sundararajan A."/>
            <person name="Cameron C.T."/>
            <person name="Woodward J.E."/>
            <person name="May G.D."/>
            <person name="Brubaker C."/>
            <person name="Broadhvest J."/>
            <person name="Wilkins T.A."/>
        </authorList>
    </citation>
    <scope>NUCLEOTIDE SEQUENCE</scope>
    <source>
        <strain evidence="2">cv. AKA8401</strain>
    </source>
</reference>
<protein>
    <submittedName>
        <fullName evidence="1">Uncharacterized protein</fullName>
    </submittedName>
</protein>